<accession>A0A090GFR3</accession>
<dbReference type="AlphaFoldDB" id="A0A090GFR3"/>
<name>A0A090GFR3_MESPL</name>
<evidence type="ECO:0000313" key="2">
    <source>
        <dbReference type="Proteomes" id="UP000046122"/>
    </source>
</evidence>
<protein>
    <submittedName>
        <fullName evidence="1">Uncharacterized protein</fullName>
    </submittedName>
</protein>
<proteinExistence type="predicted"/>
<sequence length="72" mass="8458">MALLVTHESTRTFTPRQPNALVDLFSRNVIRQSLVRTNYPWRSKRLSRTLPPTFLFLQYSIVKEQTPLHAMS</sequence>
<gene>
    <name evidence="1" type="ORF">MPL3365_360008</name>
</gene>
<dbReference type="EMBL" id="CCNE01000030">
    <property type="protein sequence ID" value="CDX60328.1"/>
    <property type="molecule type" value="Genomic_DNA"/>
</dbReference>
<reference evidence="1 2" key="1">
    <citation type="submission" date="2014-08" db="EMBL/GenBank/DDBJ databases">
        <authorList>
            <person name="Moulin Lionel"/>
        </authorList>
    </citation>
    <scope>NUCLEOTIDE SEQUENCE [LARGE SCALE GENOMIC DNA]</scope>
</reference>
<evidence type="ECO:0000313" key="1">
    <source>
        <dbReference type="EMBL" id="CDX60328.1"/>
    </source>
</evidence>
<dbReference type="Proteomes" id="UP000046122">
    <property type="component" value="Unassembled WGS sequence"/>
</dbReference>
<organism evidence="1 2">
    <name type="scientific">Mesorhizobium plurifarium</name>
    <dbReference type="NCBI Taxonomy" id="69974"/>
    <lineage>
        <taxon>Bacteria</taxon>
        <taxon>Pseudomonadati</taxon>
        <taxon>Pseudomonadota</taxon>
        <taxon>Alphaproteobacteria</taxon>
        <taxon>Hyphomicrobiales</taxon>
        <taxon>Phyllobacteriaceae</taxon>
        <taxon>Mesorhizobium</taxon>
    </lineage>
</organism>